<evidence type="ECO:0000313" key="5">
    <source>
        <dbReference type="Proteomes" id="UP000094056"/>
    </source>
</evidence>
<gene>
    <name evidence="4" type="ORF">SCARUB_04322</name>
</gene>
<dbReference type="EMBL" id="MAYW01000206">
    <property type="protein sequence ID" value="ODS30574.1"/>
    <property type="molecule type" value="Genomic_DNA"/>
</dbReference>
<organism evidence="4 5">
    <name type="scientific">Candidatus Scalindua rubra</name>
    <dbReference type="NCBI Taxonomy" id="1872076"/>
    <lineage>
        <taxon>Bacteria</taxon>
        <taxon>Pseudomonadati</taxon>
        <taxon>Planctomycetota</taxon>
        <taxon>Candidatus Brocadiia</taxon>
        <taxon>Candidatus Brocadiales</taxon>
        <taxon>Candidatus Scalinduaceae</taxon>
        <taxon>Candidatus Scalindua</taxon>
    </lineage>
</organism>
<keyword evidence="3" id="KW-0472">Membrane</keyword>
<evidence type="ECO:0000256" key="1">
    <source>
        <dbReference type="SAM" id="Coils"/>
    </source>
</evidence>
<evidence type="ECO:0000256" key="2">
    <source>
        <dbReference type="SAM" id="MobiDB-lite"/>
    </source>
</evidence>
<name>A0A1E3X6H1_9BACT</name>
<keyword evidence="3" id="KW-1133">Transmembrane helix</keyword>
<feature type="region of interest" description="Disordered" evidence="2">
    <location>
        <begin position="61"/>
        <end position="83"/>
    </location>
</feature>
<sequence>MEISPEEKKKIYEEEKARLEAQEMVKKELREKRSEKRKKGCLGCLGVIVIIFLIAIIGSLSDSSGSKSSSRSVTSKGGSTSSEARIYSQGLETIFVATNKDYFNLLIKASNLTTVITKFSY</sequence>
<evidence type="ECO:0000313" key="4">
    <source>
        <dbReference type="EMBL" id="ODS30574.1"/>
    </source>
</evidence>
<accession>A0A1E3X6H1</accession>
<keyword evidence="1" id="KW-0175">Coiled coil</keyword>
<evidence type="ECO:0000256" key="3">
    <source>
        <dbReference type="SAM" id="Phobius"/>
    </source>
</evidence>
<feature type="compositionally biased region" description="Low complexity" evidence="2">
    <location>
        <begin position="61"/>
        <end position="82"/>
    </location>
</feature>
<protein>
    <submittedName>
        <fullName evidence="4">Uncharacterized protein</fullName>
    </submittedName>
</protein>
<keyword evidence="3" id="KW-0812">Transmembrane</keyword>
<feature type="coiled-coil region" evidence="1">
    <location>
        <begin position="12"/>
        <end position="39"/>
    </location>
</feature>
<dbReference type="Proteomes" id="UP000094056">
    <property type="component" value="Unassembled WGS sequence"/>
</dbReference>
<proteinExistence type="predicted"/>
<comment type="caution">
    <text evidence="4">The sequence shown here is derived from an EMBL/GenBank/DDBJ whole genome shotgun (WGS) entry which is preliminary data.</text>
</comment>
<dbReference type="AlphaFoldDB" id="A0A1E3X6H1"/>
<reference evidence="4 5" key="1">
    <citation type="submission" date="2016-07" db="EMBL/GenBank/DDBJ databases">
        <title>Draft genome of Scalindua rubra, obtained from a brine-seawater interface in the Red Sea, sheds light on salt adaptation in anammox bacteria.</title>
        <authorList>
            <person name="Speth D.R."/>
            <person name="Lagkouvardos I."/>
            <person name="Wang Y."/>
            <person name="Qian P.-Y."/>
            <person name="Dutilh B.E."/>
            <person name="Jetten M.S."/>
        </authorList>
    </citation>
    <scope>NUCLEOTIDE SEQUENCE [LARGE SCALE GENOMIC DNA]</scope>
    <source>
        <strain evidence="4">BSI-1</strain>
    </source>
</reference>
<feature type="transmembrane region" description="Helical" evidence="3">
    <location>
        <begin position="40"/>
        <end position="60"/>
    </location>
</feature>